<evidence type="ECO:0000313" key="3">
    <source>
        <dbReference type="Proteomes" id="UP000253090"/>
    </source>
</evidence>
<sequence length="111" mass="12248">MAQKLRELNVKVDVDIAEAIRGLKAIQREAKKATQALRELETESGANRTFNKGDIAHWDGIAHVVICADSDTAVLAPKTDRTTDYTRLFAVDNTPELFSAIEAHLREVSGE</sequence>
<organism evidence="2 3">
    <name type="scientific">Fontibacillus phaseoli</name>
    <dbReference type="NCBI Taxonomy" id="1416533"/>
    <lineage>
        <taxon>Bacteria</taxon>
        <taxon>Bacillati</taxon>
        <taxon>Bacillota</taxon>
        <taxon>Bacilli</taxon>
        <taxon>Bacillales</taxon>
        <taxon>Paenibacillaceae</taxon>
        <taxon>Fontibacillus</taxon>
    </lineage>
</organism>
<dbReference type="EMBL" id="QPJW01000001">
    <property type="protein sequence ID" value="RCX22941.1"/>
    <property type="molecule type" value="Genomic_DNA"/>
</dbReference>
<dbReference type="RefSeq" id="WP_114494878.1">
    <property type="nucleotide sequence ID" value="NZ_QPJW01000001.1"/>
</dbReference>
<protein>
    <submittedName>
        <fullName evidence="2">Uncharacterized protein</fullName>
    </submittedName>
</protein>
<dbReference type="OrthoDB" id="2974619at2"/>
<name>A0A369BNH4_9BACL</name>
<keyword evidence="3" id="KW-1185">Reference proteome</keyword>
<proteinExistence type="predicted"/>
<gene>
    <name evidence="2" type="ORF">DFP94_101530</name>
</gene>
<comment type="caution">
    <text evidence="2">The sequence shown here is derived from an EMBL/GenBank/DDBJ whole genome shotgun (WGS) entry which is preliminary data.</text>
</comment>
<evidence type="ECO:0000313" key="2">
    <source>
        <dbReference type="EMBL" id="RCX22941.1"/>
    </source>
</evidence>
<keyword evidence="1" id="KW-0175">Coiled coil</keyword>
<feature type="coiled-coil region" evidence="1">
    <location>
        <begin position="16"/>
        <end position="43"/>
    </location>
</feature>
<reference evidence="2 3" key="1">
    <citation type="submission" date="2018-07" db="EMBL/GenBank/DDBJ databases">
        <title>Genomic Encyclopedia of Type Strains, Phase III (KMG-III): the genomes of soil and plant-associated and newly described type strains.</title>
        <authorList>
            <person name="Whitman W."/>
        </authorList>
    </citation>
    <scope>NUCLEOTIDE SEQUENCE [LARGE SCALE GENOMIC DNA]</scope>
    <source>
        <strain evidence="2 3">CECT 8333</strain>
    </source>
</reference>
<accession>A0A369BNH4</accession>
<dbReference type="Proteomes" id="UP000253090">
    <property type="component" value="Unassembled WGS sequence"/>
</dbReference>
<dbReference type="AlphaFoldDB" id="A0A369BNH4"/>
<evidence type="ECO:0000256" key="1">
    <source>
        <dbReference type="SAM" id="Coils"/>
    </source>
</evidence>